<dbReference type="CDD" id="cd07709">
    <property type="entry name" value="flavodiiron_proteins_MBL-fold"/>
    <property type="match status" value="1"/>
</dbReference>
<dbReference type="Gene3D" id="3.40.50.360">
    <property type="match status" value="1"/>
</dbReference>
<keyword evidence="3" id="KW-1185">Reference proteome</keyword>
<accession>A0A9E7PR27</accession>
<evidence type="ECO:0000259" key="1">
    <source>
        <dbReference type="PROSITE" id="PS50902"/>
    </source>
</evidence>
<dbReference type="GO" id="GO:0009055">
    <property type="term" value="F:electron transfer activity"/>
    <property type="evidence" value="ECO:0007669"/>
    <property type="project" value="InterPro"/>
</dbReference>
<dbReference type="Pfam" id="PF19583">
    <property type="entry name" value="ODP"/>
    <property type="match status" value="1"/>
</dbReference>
<dbReference type="GO" id="GO:0010181">
    <property type="term" value="F:FMN binding"/>
    <property type="evidence" value="ECO:0007669"/>
    <property type="project" value="InterPro"/>
</dbReference>
<name>A0A9E7PR27_9EURY</name>
<dbReference type="Gene3D" id="3.60.15.10">
    <property type="entry name" value="Ribonuclease Z/Hydroxyacylglutathione hydrolase-like"/>
    <property type="match status" value="1"/>
</dbReference>
<dbReference type="InterPro" id="IPR001279">
    <property type="entry name" value="Metallo-B-lactamas"/>
</dbReference>
<dbReference type="PROSITE" id="PS50902">
    <property type="entry name" value="FLAVODOXIN_LIKE"/>
    <property type="match status" value="1"/>
</dbReference>
<feature type="domain" description="Flavodoxin-like" evidence="1">
    <location>
        <begin position="248"/>
        <end position="385"/>
    </location>
</feature>
<dbReference type="PANTHER" id="PTHR43717">
    <property type="entry name" value="ANAEROBIC NITRIC OXIDE REDUCTASE FLAVORUBREDOXIN"/>
    <property type="match status" value="1"/>
</dbReference>
<dbReference type="GeneID" id="74306973"/>
<proteinExistence type="predicted"/>
<dbReference type="SMART" id="SM00849">
    <property type="entry name" value="Lactamase_B"/>
    <property type="match status" value="1"/>
</dbReference>
<evidence type="ECO:0000313" key="3">
    <source>
        <dbReference type="Proteomes" id="UP001060368"/>
    </source>
</evidence>
<dbReference type="SUPFAM" id="SSF52218">
    <property type="entry name" value="Flavoproteins"/>
    <property type="match status" value="1"/>
</dbReference>
<sequence>MTVRTIKENIYSVGVTDWDRQIFDEMLPLPDGTSYNSYLITGSEKTALIDAVDSDFEEEFITNLAKSDATAIDYIIVNHAEQDHSGALGIFIELFPQAKIITSEKGKELLKSMLGIPDFRMQTVSDMEELSLGDKTLRFRITPWVHWPDTMMTYLKEDKILFSCDFFGAHYATSSLFIDDYHLHYILSKRYFAEIMMPFRKKVSEYLDMLKEYDIDIVAPSHGPLCNSPEILFDQYREWSSDDVKNRVIIPYVSMHGSTKKMVLYLTDALIRRGIEVRPYDLGRADSGAIAMDLLDAATIVIATPTVLFGPHPKAANIAFIANILKPKAKFVSIIGSYGWGGKTVTDLQAMTAKLDAEVIEPVYIKGTPAEDNFLALDSLADEILKKHKEKNIA</sequence>
<dbReference type="PANTHER" id="PTHR43717:SF1">
    <property type="entry name" value="ANAEROBIC NITRIC OXIDE REDUCTASE FLAVORUBREDOXIN"/>
    <property type="match status" value="1"/>
</dbReference>
<evidence type="ECO:0000313" key="2">
    <source>
        <dbReference type="EMBL" id="UUX93431.1"/>
    </source>
</evidence>
<reference evidence="2" key="1">
    <citation type="submission" date="2022-04" db="EMBL/GenBank/DDBJ databases">
        <title>Complete genome of Methanoplanus endosymbiosus DSM 3599.</title>
        <authorList>
            <person name="Chen S.-C."/>
            <person name="You Y.-T."/>
            <person name="Zhou Y.-Z."/>
            <person name="Lai M.-C."/>
        </authorList>
    </citation>
    <scope>NUCLEOTIDE SEQUENCE</scope>
    <source>
        <strain evidence="2">DSM 3599</strain>
    </source>
</reference>
<dbReference type="InterPro" id="IPR008254">
    <property type="entry name" value="Flavodoxin/NO_synth"/>
</dbReference>
<dbReference type="Proteomes" id="UP001060368">
    <property type="component" value="Chromosome"/>
</dbReference>
<organism evidence="2 3">
    <name type="scientific">Methanoplanus endosymbiosus</name>
    <dbReference type="NCBI Taxonomy" id="33865"/>
    <lineage>
        <taxon>Archaea</taxon>
        <taxon>Methanobacteriati</taxon>
        <taxon>Methanobacteriota</taxon>
        <taxon>Stenosarchaea group</taxon>
        <taxon>Methanomicrobia</taxon>
        <taxon>Methanomicrobiales</taxon>
        <taxon>Methanomicrobiaceae</taxon>
        <taxon>Methanoplanus</taxon>
    </lineage>
</organism>
<dbReference type="RefSeq" id="WP_257743569.1">
    <property type="nucleotide sequence ID" value="NZ_CP096115.1"/>
</dbReference>
<dbReference type="InterPro" id="IPR045761">
    <property type="entry name" value="ODP_dom"/>
</dbReference>
<dbReference type="PIRSF" id="PIRSF005243">
    <property type="entry name" value="ROO"/>
    <property type="match status" value="1"/>
</dbReference>
<dbReference type="SUPFAM" id="SSF56281">
    <property type="entry name" value="Metallo-hydrolase/oxidoreductase"/>
    <property type="match status" value="1"/>
</dbReference>
<protein>
    <submittedName>
        <fullName evidence="2">FprA family A-type flavoprotein</fullName>
    </submittedName>
</protein>
<dbReference type="InterPro" id="IPR036866">
    <property type="entry name" value="RibonucZ/Hydroxyglut_hydro"/>
</dbReference>
<dbReference type="KEGG" id="mend:L6E24_04715"/>
<dbReference type="GO" id="GO:0016491">
    <property type="term" value="F:oxidoreductase activity"/>
    <property type="evidence" value="ECO:0007669"/>
    <property type="project" value="InterPro"/>
</dbReference>
<dbReference type="GO" id="GO:0046872">
    <property type="term" value="F:metal ion binding"/>
    <property type="evidence" value="ECO:0007669"/>
    <property type="project" value="InterPro"/>
</dbReference>
<dbReference type="EMBL" id="CP096115">
    <property type="protein sequence ID" value="UUX93431.1"/>
    <property type="molecule type" value="Genomic_DNA"/>
</dbReference>
<dbReference type="AlphaFoldDB" id="A0A9E7PR27"/>
<dbReference type="InterPro" id="IPR016440">
    <property type="entry name" value="Rubredoxin-O_OxRdtase"/>
</dbReference>
<gene>
    <name evidence="2" type="ORF">L6E24_04715</name>
</gene>
<dbReference type="InterPro" id="IPR029039">
    <property type="entry name" value="Flavoprotein-like_sf"/>
</dbReference>